<dbReference type="RefSeq" id="WP_194213835.1">
    <property type="nucleotide sequence ID" value="NZ_CP061205.1"/>
</dbReference>
<dbReference type="PRINTS" id="PR00811">
    <property type="entry name" value="BCTERIALGSPD"/>
</dbReference>
<dbReference type="InterPro" id="IPR032789">
    <property type="entry name" value="T2SS-T3SS_pil_N"/>
</dbReference>
<gene>
    <name evidence="4" type="ORF">ACFOKA_11375</name>
</gene>
<dbReference type="Pfam" id="PF00263">
    <property type="entry name" value="Secretin"/>
    <property type="match status" value="1"/>
</dbReference>
<feature type="region of interest" description="Disordered" evidence="2">
    <location>
        <begin position="469"/>
        <end position="489"/>
    </location>
</feature>
<accession>A0ABV7D5M9</accession>
<organism evidence="4 5">
    <name type="scientific">Kordiimonas pumila</name>
    <dbReference type="NCBI Taxonomy" id="2161677"/>
    <lineage>
        <taxon>Bacteria</taxon>
        <taxon>Pseudomonadati</taxon>
        <taxon>Pseudomonadota</taxon>
        <taxon>Alphaproteobacteria</taxon>
        <taxon>Kordiimonadales</taxon>
        <taxon>Kordiimonadaceae</taxon>
        <taxon>Kordiimonas</taxon>
    </lineage>
</organism>
<evidence type="ECO:0000259" key="3">
    <source>
        <dbReference type="PROSITE" id="PS50914"/>
    </source>
</evidence>
<proteinExistence type="inferred from homology"/>
<name>A0ABV7D5M9_9PROT</name>
<reference evidence="5" key="1">
    <citation type="journal article" date="2019" name="Int. J. Syst. Evol. Microbiol.">
        <title>The Global Catalogue of Microorganisms (GCM) 10K type strain sequencing project: providing services to taxonomists for standard genome sequencing and annotation.</title>
        <authorList>
            <consortium name="The Broad Institute Genomics Platform"/>
            <consortium name="The Broad Institute Genome Sequencing Center for Infectious Disease"/>
            <person name="Wu L."/>
            <person name="Ma J."/>
        </authorList>
    </citation>
    <scope>NUCLEOTIDE SEQUENCE [LARGE SCALE GENOMIC DNA]</scope>
    <source>
        <strain evidence="5">KCTC 62164</strain>
    </source>
</reference>
<dbReference type="InterPro" id="IPR050810">
    <property type="entry name" value="Bact_Secretion_Sys_Channel"/>
</dbReference>
<feature type="domain" description="BON" evidence="3">
    <location>
        <begin position="117"/>
        <end position="186"/>
    </location>
</feature>
<evidence type="ECO:0000256" key="1">
    <source>
        <dbReference type="RuleBase" id="RU004003"/>
    </source>
</evidence>
<dbReference type="Proteomes" id="UP001595444">
    <property type="component" value="Unassembled WGS sequence"/>
</dbReference>
<evidence type="ECO:0000256" key="2">
    <source>
        <dbReference type="SAM" id="MobiDB-lite"/>
    </source>
</evidence>
<comment type="caution">
    <text evidence="4">The sequence shown here is derived from an EMBL/GenBank/DDBJ whole genome shotgun (WGS) entry which is preliminary data.</text>
</comment>
<dbReference type="PROSITE" id="PS50914">
    <property type="entry name" value="BON"/>
    <property type="match status" value="1"/>
</dbReference>
<dbReference type="PANTHER" id="PTHR30332">
    <property type="entry name" value="PROBABLE GENERAL SECRETION PATHWAY PROTEIN D"/>
    <property type="match status" value="1"/>
</dbReference>
<evidence type="ECO:0000313" key="4">
    <source>
        <dbReference type="EMBL" id="MFC3052503.1"/>
    </source>
</evidence>
<comment type="similarity">
    <text evidence="1">Belongs to the bacterial secretin family.</text>
</comment>
<dbReference type="InterPro" id="IPR001775">
    <property type="entry name" value="GspD/PilQ"/>
</dbReference>
<keyword evidence="5" id="KW-1185">Reference proteome</keyword>
<dbReference type="Pfam" id="PF04972">
    <property type="entry name" value="BON"/>
    <property type="match status" value="1"/>
</dbReference>
<dbReference type="PANTHER" id="PTHR30332:SF17">
    <property type="entry name" value="TYPE IV PILIATION SYSTEM PROTEIN DR_0774-RELATED"/>
    <property type="match status" value="1"/>
</dbReference>
<dbReference type="InterPro" id="IPR007055">
    <property type="entry name" value="BON_dom"/>
</dbReference>
<sequence>MIRTITSRITPCVNRICVPLLIAAIAFLPISSSVYADTLGAVSGAELMNPGSDNLFVEINKGTLIRLDSPATEVFIANPEIADVQVKSNRVVYIFGKAQGETTFYALDQNDKTIFSSTVQVTRNLTALKSAFSRLLPGTAIEATTAGHLIILQGNVGSPAEAATAEQLARRVLATDAIMNNLNITQPTQVNLRVRIAEVSRSVIKQLGFSWEGFKTGSNFGFGIATGRDVSNLIADPITGLPLEVFQRATEGGALFGEIMSGSLDLNYAIDALDQEGFIKVLAEPNLTALTGQEANFLAGGEFPIPIPSRDGIAIEYREFGVKLDFTPTVMNSGRISMHVRPEVSDLSSAGAIRIEGISIPSISTRRADTTVELGSGQSFAIAGLIQNNVVQDDSKYPILGDIPILGALFKSEKFRREETELLIVVTPYLVRPVSDRQLVLPTDNFVAPSDFDRFIKGKRWEPNPKPAAIRLDQETGPSLKNRAGFQLD</sequence>
<dbReference type="InterPro" id="IPR004846">
    <property type="entry name" value="T2SS/T3SS_dom"/>
</dbReference>
<evidence type="ECO:0000313" key="5">
    <source>
        <dbReference type="Proteomes" id="UP001595444"/>
    </source>
</evidence>
<dbReference type="Pfam" id="PF13629">
    <property type="entry name" value="T2SS-T3SS_pil_N"/>
    <property type="match status" value="1"/>
</dbReference>
<protein>
    <submittedName>
        <fullName evidence="4">Type II and III secretion system protein family protein</fullName>
    </submittedName>
</protein>
<dbReference type="EMBL" id="JBHRSL010000010">
    <property type="protein sequence ID" value="MFC3052503.1"/>
    <property type="molecule type" value="Genomic_DNA"/>
</dbReference>